<dbReference type="EMBL" id="AVOT02025710">
    <property type="protein sequence ID" value="MBW0517144.1"/>
    <property type="molecule type" value="Genomic_DNA"/>
</dbReference>
<dbReference type="AlphaFoldDB" id="A0A9Q3E9D9"/>
<proteinExistence type="predicted"/>
<organism evidence="2 3">
    <name type="scientific">Austropuccinia psidii MF-1</name>
    <dbReference type="NCBI Taxonomy" id="1389203"/>
    <lineage>
        <taxon>Eukaryota</taxon>
        <taxon>Fungi</taxon>
        <taxon>Dikarya</taxon>
        <taxon>Basidiomycota</taxon>
        <taxon>Pucciniomycotina</taxon>
        <taxon>Pucciniomycetes</taxon>
        <taxon>Pucciniales</taxon>
        <taxon>Sphaerophragmiaceae</taxon>
        <taxon>Austropuccinia</taxon>
    </lineage>
</organism>
<dbReference type="InterPro" id="IPR051320">
    <property type="entry name" value="Viral_Replic_Matur_Polypro"/>
</dbReference>
<evidence type="ECO:0000313" key="2">
    <source>
        <dbReference type="EMBL" id="MBW0517144.1"/>
    </source>
</evidence>
<accession>A0A9Q3E9D9</accession>
<sequence>MDALKGFHQNVLTPKAKKLLIIITNCSIHEYLRVTFGIKNDPSHYQIMMNTIFPTKLFEGWFIIYIDDIAICSDSWYLPLEKLSRILDKIAGVNMKILPKKCNFGFEEIKQLKHIVSGLGLGIDKNKVAEVLLKPIPKNKKEMMSLLGFYSYNRQHLEEFGIIARSFYRICDQQTVFDMTQERIKAYEKIRKALTEETLLLIPDWNIPSKFHIDECGDELGAALHKVQIIDDKPTEVTFCYI</sequence>
<name>A0A9Q3E9D9_9BASI</name>
<protein>
    <recommendedName>
        <fullName evidence="1">Reverse transcriptase domain-containing protein</fullName>
    </recommendedName>
</protein>
<dbReference type="PANTHER" id="PTHR33064">
    <property type="entry name" value="POL PROTEIN"/>
    <property type="match status" value="1"/>
</dbReference>
<dbReference type="Pfam" id="PF00078">
    <property type="entry name" value="RVT_1"/>
    <property type="match status" value="1"/>
</dbReference>
<feature type="domain" description="Reverse transcriptase" evidence="1">
    <location>
        <begin position="20"/>
        <end position="110"/>
    </location>
</feature>
<gene>
    <name evidence="2" type="ORF">O181_056859</name>
</gene>
<evidence type="ECO:0000313" key="3">
    <source>
        <dbReference type="Proteomes" id="UP000765509"/>
    </source>
</evidence>
<dbReference type="SUPFAM" id="SSF56672">
    <property type="entry name" value="DNA/RNA polymerases"/>
    <property type="match status" value="1"/>
</dbReference>
<reference evidence="2" key="1">
    <citation type="submission" date="2021-03" db="EMBL/GenBank/DDBJ databases">
        <title>Draft genome sequence of rust myrtle Austropuccinia psidii MF-1, a brazilian biotype.</title>
        <authorList>
            <person name="Quecine M.C."/>
            <person name="Pachon D.M.R."/>
            <person name="Bonatelli M.L."/>
            <person name="Correr F.H."/>
            <person name="Franceschini L.M."/>
            <person name="Leite T.F."/>
            <person name="Margarido G.R.A."/>
            <person name="Almeida C.A."/>
            <person name="Ferrarezi J.A."/>
            <person name="Labate C.A."/>
        </authorList>
    </citation>
    <scope>NUCLEOTIDE SEQUENCE</scope>
    <source>
        <strain evidence="2">MF-1</strain>
    </source>
</reference>
<keyword evidence="3" id="KW-1185">Reference proteome</keyword>
<evidence type="ECO:0000259" key="1">
    <source>
        <dbReference type="Pfam" id="PF00078"/>
    </source>
</evidence>
<comment type="caution">
    <text evidence="2">The sequence shown here is derived from an EMBL/GenBank/DDBJ whole genome shotgun (WGS) entry which is preliminary data.</text>
</comment>
<dbReference type="InterPro" id="IPR043128">
    <property type="entry name" value="Rev_trsase/Diguanyl_cyclase"/>
</dbReference>
<dbReference type="Gene3D" id="3.30.70.270">
    <property type="match status" value="2"/>
</dbReference>
<dbReference type="Proteomes" id="UP000765509">
    <property type="component" value="Unassembled WGS sequence"/>
</dbReference>
<dbReference type="Gene3D" id="3.10.10.10">
    <property type="entry name" value="HIV Type 1 Reverse Transcriptase, subunit A, domain 1"/>
    <property type="match status" value="1"/>
</dbReference>
<dbReference type="InterPro" id="IPR043502">
    <property type="entry name" value="DNA/RNA_pol_sf"/>
</dbReference>
<dbReference type="PANTHER" id="PTHR33064:SF37">
    <property type="entry name" value="RIBONUCLEASE H"/>
    <property type="match status" value="1"/>
</dbReference>
<dbReference type="InterPro" id="IPR000477">
    <property type="entry name" value="RT_dom"/>
</dbReference>